<evidence type="ECO:0000256" key="10">
    <source>
        <dbReference type="RuleBase" id="RU000682"/>
    </source>
</evidence>
<dbReference type="GO" id="GO:0000981">
    <property type="term" value="F:DNA-binding transcription factor activity, RNA polymerase II-specific"/>
    <property type="evidence" value="ECO:0007669"/>
    <property type="project" value="InterPro"/>
</dbReference>
<keyword evidence="8 9" id="KW-0539">Nucleus</keyword>
<dbReference type="STRING" id="947166.A0A1D1VVF9"/>
<dbReference type="Pfam" id="PF00046">
    <property type="entry name" value="Homeodomain"/>
    <property type="match status" value="1"/>
</dbReference>
<dbReference type="PRINTS" id="PR00024">
    <property type="entry name" value="HOMEOBOX"/>
</dbReference>
<dbReference type="PANTHER" id="PTHR24328">
    <property type="entry name" value="HOMEOBOX PROTEIN MOX"/>
    <property type="match status" value="1"/>
</dbReference>
<sequence length="220" mass="25666">MESFWKWDHPSAIFHSNDQRDPLCGQFHHKQSATHEDLNDQVAPPGSFHSSDTVSWTFSGIPDPCNGTTVKYSDYLKTSYDRFGLDFDREMKDLQDRALSNHDDEQPEDHGLSHHQDPHASDSERSDGVNDTAKELSELDNAEVPIASSQEKSRKERTSFSKHQLARLEQEFCQHNYLTRIRRYELAITLDLSERQVKVWFQNRRMKCKRAQIPGRFLLF</sequence>
<dbReference type="PANTHER" id="PTHR24328:SF7">
    <property type="entry name" value="BUTTONLESS"/>
    <property type="match status" value="1"/>
</dbReference>
<dbReference type="InterPro" id="IPR001356">
    <property type="entry name" value="HD"/>
</dbReference>
<evidence type="ECO:0000313" key="13">
    <source>
        <dbReference type="EMBL" id="GAV05460.1"/>
    </source>
</evidence>
<feature type="compositionally biased region" description="Basic and acidic residues" evidence="11">
    <location>
        <begin position="101"/>
        <end position="137"/>
    </location>
</feature>
<accession>A0A1D1VVF9</accession>
<dbReference type="GO" id="GO:0005634">
    <property type="term" value="C:nucleus"/>
    <property type="evidence" value="ECO:0007669"/>
    <property type="project" value="UniProtKB-SubCell"/>
</dbReference>
<name>A0A1D1VVF9_RAMVA</name>
<feature type="region of interest" description="Disordered" evidence="11">
    <location>
        <begin position="31"/>
        <end position="50"/>
    </location>
</feature>
<dbReference type="InterPro" id="IPR017970">
    <property type="entry name" value="Homeobox_CS"/>
</dbReference>
<dbReference type="CDD" id="cd00086">
    <property type="entry name" value="homeodomain"/>
    <property type="match status" value="1"/>
</dbReference>
<protein>
    <recommendedName>
        <fullName evidence="12">Homeobox domain-containing protein</fullName>
    </recommendedName>
</protein>
<keyword evidence="5 9" id="KW-0371">Homeobox</keyword>
<dbReference type="SMART" id="SM00389">
    <property type="entry name" value="HOX"/>
    <property type="match status" value="1"/>
</dbReference>
<feature type="domain" description="Homeobox" evidence="12">
    <location>
        <begin position="151"/>
        <end position="211"/>
    </location>
</feature>
<keyword evidence="6" id="KW-0010">Activator</keyword>
<gene>
    <name evidence="13" type="primary">RvY_15592</name>
    <name evidence="13" type="synonym">RvY_15592.1</name>
    <name evidence="13" type="ORF">RvY_15592-1</name>
</gene>
<evidence type="ECO:0000256" key="4">
    <source>
        <dbReference type="ARBA" id="ARBA00023125"/>
    </source>
</evidence>
<dbReference type="GO" id="GO:0000978">
    <property type="term" value="F:RNA polymerase II cis-regulatory region sequence-specific DNA binding"/>
    <property type="evidence" value="ECO:0007669"/>
    <property type="project" value="TreeGrafter"/>
</dbReference>
<dbReference type="Proteomes" id="UP000186922">
    <property type="component" value="Unassembled WGS sequence"/>
</dbReference>
<evidence type="ECO:0000256" key="11">
    <source>
        <dbReference type="SAM" id="MobiDB-lite"/>
    </source>
</evidence>
<dbReference type="OrthoDB" id="6159439at2759"/>
<evidence type="ECO:0000256" key="5">
    <source>
        <dbReference type="ARBA" id="ARBA00023155"/>
    </source>
</evidence>
<dbReference type="InterPro" id="IPR009057">
    <property type="entry name" value="Homeodomain-like_sf"/>
</dbReference>
<dbReference type="EMBL" id="BDGG01000012">
    <property type="protein sequence ID" value="GAV05460.1"/>
    <property type="molecule type" value="Genomic_DNA"/>
</dbReference>
<dbReference type="GO" id="GO:0045944">
    <property type="term" value="P:positive regulation of transcription by RNA polymerase II"/>
    <property type="evidence" value="ECO:0007669"/>
    <property type="project" value="InterPro"/>
</dbReference>
<evidence type="ECO:0000256" key="1">
    <source>
        <dbReference type="ARBA" id="ARBA00004123"/>
    </source>
</evidence>
<evidence type="ECO:0000256" key="7">
    <source>
        <dbReference type="ARBA" id="ARBA00023163"/>
    </source>
</evidence>
<dbReference type="AlphaFoldDB" id="A0A1D1VVF9"/>
<dbReference type="SUPFAM" id="SSF46689">
    <property type="entry name" value="Homeodomain-like"/>
    <property type="match status" value="1"/>
</dbReference>
<keyword evidence="4 9" id="KW-0238">DNA-binding</keyword>
<comment type="subcellular location">
    <subcellularLocation>
        <location evidence="1 9 10">Nucleus</location>
    </subcellularLocation>
</comment>
<reference evidence="13 14" key="1">
    <citation type="journal article" date="2016" name="Nat. Commun.">
        <title>Extremotolerant tardigrade genome and improved radiotolerance of human cultured cells by tardigrade-unique protein.</title>
        <authorList>
            <person name="Hashimoto T."/>
            <person name="Horikawa D.D."/>
            <person name="Saito Y."/>
            <person name="Kuwahara H."/>
            <person name="Kozuka-Hata H."/>
            <person name="Shin-I T."/>
            <person name="Minakuchi Y."/>
            <person name="Ohishi K."/>
            <person name="Motoyama A."/>
            <person name="Aizu T."/>
            <person name="Enomoto A."/>
            <person name="Kondo K."/>
            <person name="Tanaka S."/>
            <person name="Hara Y."/>
            <person name="Koshikawa S."/>
            <person name="Sagara H."/>
            <person name="Miura T."/>
            <person name="Yokobori S."/>
            <person name="Miyagawa K."/>
            <person name="Suzuki Y."/>
            <person name="Kubo T."/>
            <person name="Oyama M."/>
            <person name="Kohara Y."/>
            <person name="Fujiyama A."/>
            <person name="Arakawa K."/>
            <person name="Katayama T."/>
            <person name="Toyoda A."/>
            <person name="Kunieda T."/>
        </authorList>
    </citation>
    <scope>NUCLEOTIDE SEQUENCE [LARGE SCALE GENOMIC DNA]</scope>
    <source>
        <strain evidence="13 14">YOKOZUNA-1</strain>
    </source>
</reference>
<dbReference type="InterPro" id="IPR042634">
    <property type="entry name" value="MOX-1/MOX-2"/>
</dbReference>
<keyword evidence="14" id="KW-1185">Reference proteome</keyword>
<dbReference type="InterPro" id="IPR020479">
    <property type="entry name" value="HD_metazoa"/>
</dbReference>
<comment type="caution">
    <text evidence="13">The sequence shown here is derived from an EMBL/GenBank/DDBJ whole genome shotgun (WGS) entry which is preliminary data.</text>
</comment>
<dbReference type="PROSITE" id="PS00027">
    <property type="entry name" value="HOMEOBOX_1"/>
    <property type="match status" value="1"/>
</dbReference>
<dbReference type="PROSITE" id="PS50071">
    <property type="entry name" value="HOMEOBOX_2"/>
    <property type="match status" value="1"/>
</dbReference>
<keyword evidence="2" id="KW-0217">Developmental protein</keyword>
<evidence type="ECO:0000313" key="14">
    <source>
        <dbReference type="Proteomes" id="UP000186922"/>
    </source>
</evidence>
<organism evidence="13 14">
    <name type="scientific">Ramazzottius varieornatus</name>
    <name type="common">Water bear</name>
    <name type="synonym">Tardigrade</name>
    <dbReference type="NCBI Taxonomy" id="947166"/>
    <lineage>
        <taxon>Eukaryota</taxon>
        <taxon>Metazoa</taxon>
        <taxon>Ecdysozoa</taxon>
        <taxon>Tardigrada</taxon>
        <taxon>Eutardigrada</taxon>
        <taxon>Parachela</taxon>
        <taxon>Hypsibioidea</taxon>
        <taxon>Ramazzottiidae</taxon>
        <taxon>Ramazzottius</taxon>
    </lineage>
</organism>
<evidence type="ECO:0000256" key="8">
    <source>
        <dbReference type="ARBA" id="ARBA00023242"/>
    </source>
</evidence>
<keyword evidence="7" id="KW-0804">Transcription</keyword>
<feature type="region of interest" description="Disordered" evidence="11">
    <location>
        <begin position="101"/>
        <end position="158"/>
    </location>
</feature>
<keyword evidence="3" id="KW-0805">Transcription regulation</keyword>
<feature type="DNA-binding region" description="Homeobox" evidence="9">
    <location>
        <begin position="153"/>
        <end position="212"/>
    </location>
</feature>
<evidence type="ECO:0000256" key="3">
    <source>
        <dbReference type="ARBA" id="ARBA00023015"/>
    </source>
</evidence>
<proteinExistence type="predicted"/>
<evidence type="ECO:0000256" key="9">
    <source>
        <dbReference type="PROSITE-ProRule" id="PRU00108"/>
    </source>
</evidence>
<evidence type="ECO:0000256" key="6">
    <source>
        <dbReference type="ARBA" id="ARBA00023159"/>
    </source>
</evidence>
<evidence type="ECO:0000256" key="2">
    <source>
        <dbReference type="ARBA" id="ARBA00022473"/>
    </source>
</evidence>
<dbReference type="Gene3D" id="1.10.10.60">
    <property type="entry name" value="Homeodomain-like"/>
    <property type="match status" value="1"/>
</dbReference>
<evidence type="ECO:0000259" key="12">
    <source>
        <dbReference type="PROSITE" id="PS50071"/>
    </source>
</evidence>